<gene>
    <name evidence="8" type="ORF">Esi_0399_0011</name>
</gene>
<keyword evidence="1" id="KW-0808">Transferase</keyword>
<evidence type="ECO:0000259" key="7">
    <source>
        <dbReference type="PROSITE" id="PS50011"/>
    </source>
</evidence>
<dbReference type="GO" id="GO:0004672">
    <property type="term" value="F:protein kinase activity"/>
    <property type="evidence" value="ECO:0007669"/>
    <property type="project" value="InterPro"/>
</dbReference>
<dbReference type="InterPro" id="IPR011009">
    <property type="entry name" value="Kinase-like_dom_sf"/>
</dbReference>
<dbReference type="InterPro" id="IPR008271">
    <property type="entry name" value="Ser/Thr_kinase_AS"/>
</dbReference>
<dbReference type="eggNOG" id="KOG0198">
    <property type="taxonomic scope" value="Eukaryota"/>
</dbReference>
<reference evidence="8 9" key="1">
    <citation type="journal article" date="2010" name="Nature">
        <title>The Ectocarpus genome and the independent evolution of multicellularity in brown algae.</title>
        <authorList>
            <person name="Cock J.M."/>
            <person name="Sterck L."/>
            <person name="Rouze P."/>
            <person name="Scornet D."/>
            <person name="Allen A.E."/>
            <person name="Amoutzias G."/>
            <person name="Anthouard V."/>
            <person name="Artiguenave F."/>
            <person name="Aury J.M."/>
            <person name="Badger J.H."/>
            <person name="Beszteri B."/>
            <person name="Billiau K."/>
            <person name="Bonnet E."/>
            <person name="Bothwell J.H."/>
            <person name="Bowler C."/>
            <person name="Boyen C."/>
            <person name="Brownlee C."/>
            <person name="Carrano C.J."/>
            <person name="Charrier B."/>
            <person name="Cho G.Y."/>
            <person name="Coelho S.M."/>
            <person name="Collen J."/>
            <person name="Corre E."/>
            <person name="Da Silva C."/>
            <person name="Delage L."/>
            <person name="Delaroque N."/>
            <person name="Dittami S.M."/>
            <person name="Doulbeau S."/>
            <person name="Elias M."/>
            <person name="Farnham G."/>
            <person name="Gachon C.M."/>
            <person name="Gschloessl B."/>
            <person name="Heesch S."/>
            <person name="Jabbari K."/>
            <person name="Jubin C."/>
            <person name="Kawai H."/>
            <person name="Kimura K."/>
            <person name="Kloareg B."/>
            <person name="Kupper F.C."/>
            <person name="Lang D."/>
            <person name="Le Bail A."/>
            <person name="Leblanc C."/>
            <person name="Lerouge P."/>
            <person name="Lohr M."/>
            <person name="Lopez P.J."/>
            <person name="Martens C."/>
            <person name="Maumus F."/>
            <person name="Michel G."/>
            <person name="Miranda-Saavedra D."/>
            <person name="Morales J."/>
            <person name="Moreau H."/>
            <person name="Motomura T."/>
            <person name="Nagasato C."/>
            <person name="Napoli C.A."/>
            <person name="Nelson D.R."/>
            <person name="Nyvall-Collen P."/>
            <person name="Peters A.F."/>
            <person name="Pommier C."/>
            <person name="Potin P."/>
            <person name="Poulain J."/>
            <person name="Quesneville H."/>
            <person name="Read B."/>
            <person name="Rensing S.A."/>
            <person name="Ritter A."/>
            <person name="Rousvoal S."/>
            <person name="Samanta M."/>
            <person name="Samson G."/>
            <person name="Schroeder D.C."/>
            <person name="Segurens B."/>
            <person name="Strittmatter M."/>
            <person name="Tonon T."/>
            <person name="Tregear J.W."/>
            <person name="Valentin K."/>
            <person name="von Dassow P."/>
            <person name="Yamagishi T."/>
            <person name="Van de Peer Y."/>
            <person name="Wincker P."/>
        </authorList>
    </citation>
    <scope>NUCLEOTIDE SEQUENCE [LARGE SCALE GENOMIC DNA]</scope>
    <source>
        <strain evidence="9">Ec32 / CCAP1310/4</strain>
    </source>
</reference>
<keyword evidence="2 5" id="KW-0547">Nucleotide-binding</keyword>
<dbReference type="InParanoid" id="D7G097"/>
<evidence type="ECO:0000256" key="2">
    <source>
        <dbReference type="ARBA" id="ARBA00022741"/>
    </source>
</evidence>
<organism evidence="8 9">
    <name type="scientific">Ectocarpus siliculosus</name>
    <name type="common">Brown alga</name>
    <name type="synonym">Conferva siliculosa</name>
    <dbReference type="NCBI Taxonomy" id="2880"/>
    <lineage>
        <taxon>Eukaryota</taxon>
        <taxon>Sar</taxon>
        <taxon>Stramenopiles</taxon>
        <taxon>Ochrophyta</taxon>
        <taxon>PX clade</taxon>
        <taxon>Phaeophyceae</taxon>
        <taxon>Ectocarpales</taxon>
        <taxon>Ectocarpaceae</taxon>
        <taxon>Ectocarpus</taxon>
    </lineage>
</organism>
<feature type="domain" description="Protein kinase" evidence="7">
    <location>
        <begin position="59"/>
        <end position="317"/>
    </location>
</feature>
<evidence type="ECO:0000313" key="9">
    <source>
        <dbReference type="Proteomes" id="UP000002630"/>
    </source>
</evidence>
<dbReference type="EMBL" id="FN649742">
    <property type="protein sequence ID" value="CBJ32979.1"/>
    <property type="molecule type" value="Genomic_DNA"/>
</dbReference>
<dbReference type="PROSITE" id="PS00107">
    <property type="entry name" value="PROTEIN_KINASE_ATP"/>
    <property type="match status" value="1"/>
</dbReference>
<accession>D7G097</accession>
<dbReference type="STRING" id="2880.D7G097"/>
<dbReference type="SUPFAM" id="SSF56112">
    <property type="entry name" value="Protein kinase-like (PK-like)"/>
    <property type="match status" value="1"/>
</dbReference>
<feature type="compositionally biased region" description="Basic and acidic residues" evidence="6">
    <location>
        <begin position="1"/>
        <end position="17"/>
    </location>
</feature>
<dbReference type="InterPro" id="IPR000719">
    <property type="entry name" value="Prot_kinase_dom"/>
</dbReference>
<name>D7G097_ECTSI</name>
<dbReference type="PANTHER" id="PTHR48016:SF56">
    <property type="entry name" value="MAPKK KINASE"/>
    <property type="match status" value="1"/>
</dbReference>
<dbReference type="OMA" id="DAMYERT"/>
<dbReference type="GO" id="GO:0005524">
    <property type="term" value="F:ATP binding"/>
    <property type="evidence" value="ECO:0007669"/>
    <property type="project" value="UniProtKB-UniRule"/>
</dbReference>
<dbReference type="PANTHER" id="PTHR48016">
    <property type="entry name" value="MAP KINASE KINASE KINASE SSK2-RELATED-RELATED"/>
    <property type="match status" value="1"/>
</dbReference>
<dbReference type="CDD" id="cd06606">
    <property type="entry name" value="STKc_MAPKKK"/>
    <property type="match status" value="1"/>
</dbReference>
<dbReference type="PROSITE" id="PS00108">
    <property type="entry name" value="PROTEIN_KINASE_ST"/>
    <property type="match status" value="1"/>
</dbReference>
<dbReference type="InterPro" id="IPR050538">
    <property type="entry name" value="MAP_kinase_kinase_kinase"/>
</dbReference>
<dbReference type="SMART" id="SM00220">
    <property type="entry name" value="S_TKc"/>
    <property type="match status" value="1"/>
</dbReference>
<protein>
    <recommendedName>
        <fullName evidence="7">Protein kinase domain-containing protein</fullName>
    </recommendedName>
</protein>
<feature type="binding site" evidence="5">
    <location>
        <position position="88"/>
    </location>
    <ligand>
        <name>ATP</name>
        <dbReference type="ChEBI" id="CHEBI:30616"/>
    </ligand>
</feature>
<evidence type="ECO:0000256" key="6">
    <source>
        <dbReference type="SAM" id="MobiDB-lite"/>
    </source>
</evidence>
<dbReference type="InterPro" id="IPR017441">
    <property type="entry name" value="Protein_kinase_ATP_BS"/>
</dbReference>
<keyword evidence="3" id="KW-0418">Kinase</keyword>
<feature type="compositionally biased region" description="Gly residues" evidence="6">
    <location>
        <begin position="389"/>
        <end position="411"/>
    </location>
</feature>
<evidence type="ECO:0000256" key="3">
    <source>
        <dbReference type="ARBA" id="ARBA00022777"/>
    </source>
</evidence>
<dbReference type="Gene3D" id="1.10.510.10">
    <property type="entry name" value="Transferase(Phosphotransferase) domain 1"/>
    <property type="match status" value="1"/>
</dbReference>
<dbReference type="Proteomes" id="UP000002630">
    <property type="component" value="Linkage Group LG17"/>
</dbReference>
<dbReference type="EMBL" id="FN648595">
    <property type="protein sequence ID" value="CBJ32979.1"/>
    <property type="molecule type" value="Genomic_DNA"/>
</dbReference>
<evidence type="ECO:0000256" key="5">
    <source>
        <dbReference type="PROSITE-ProRule" id="PRU10141"/>
    </source>
</evidence>
<keyword evidence="4 5" id="KW-0067">ATP-binding</keyword>
<feature type="region of interest" description="Disordered" evidence="6">
    <location>
        <begin position="1"/>
        <end position="58"/>
    </location>
</feature>
<feature type="compositionally biased region" description="Polar residues" evidence="6">
    <location>
        <begin position="362"/>
        <end position="377"/>
    </location>
</feature>
<evidence type="ECO:0000256" key="1">
    <source>
        <dbReference type="ARBA" id="ARBA00022679"/>
    </source>
</evidence>
<feature type="region of interest" description="Disordered" evidence="6">
    <location>
        <begin position="362"/>
        <end position="413"/>
    </location>
</feature>
<keyword evidence="9" id="KW-1185">Reference proteome</keyword>
<dbReference type="OrthoDB" id="266718at2759"/>
<dbReference type="PROSITE" id="PS50011">
    <property type="entry name" value="PROTEIN_KINASE_DOM"/>
    <property type="match status" value="1"/>
</dbReference>
<feature type="region of interest" description="Disordered" evidence="6">
    <location>
        <begin position="425"/>
        <end position="444"/>
    </location>
</feature>
<dbReference type="Pfam" id="PF00069">
    <property type="entry name" value="Pkinase"/>
    <property type="match status" value="1"/>
</dbReference>
<evidence type="ECO:0000313" key="8">
    <source>
        <dbReference type="EMBL" id="CBJ32979.1"/>
    </source>
</evidence>
<proteinExistence type="predicted"/>
<dbReference type="AlphaFoldDB" id="D7G097"/>
<evidence type="ECO:0000256" key="4">
    <source>
        <dbReference type="ARBA" id="ARBA00022840"/>
    </source>
</evidence>
<sequence>MRSPSHDGGHSLCEKKQQQQRQQLPSSSRDGSKGARRGVRSRAGERATPRRAPVRTGHWKLGHEIGKGSFGSVHIGLNEDSGDLIAVKLLSLKNADQAEELYTEIELMRQLTHPNIVCYLGAEVNDKEKTISIFQEWVPGSVTTLLVNFGPFSDRRIADYTKQILQGLVYLHSERVIHRDIKGGNILIDDRGVVKLCDFGASKLLDADSFTGLGEHTRVGSPLFMAPEILLREEYGPQVDIWSLGGAVLEMATGQPPWHTLNLRTPVALINWVKRTEGPPPLPDSLSQPLTKFLLRCFERNPSKRATAKELLSDPFVARRRGERVLAPRGSAASDADSVVSDIDNLSRTAAIARIRRASISDYSRPNSDQSTRSAPSLRTPGFAMGTQPAGGAGGGGGVGGGGGGGSGGGDVLPELAKQVAAKLGDGSAVGDGDGGASTPAPMAHAAAPGPAVFRRQHWDLLPCPKTATKMAVGVGRSAEPLLLEQHRPWSRRRQLWQLVAWGRTVAMT</sequence>